<evidence type="ECO:0000313" key="7">
    <source>
        <dbReference type="EMBL" id="ADL19788.1"/>
    </source>
</evidence>
<organism evidence="7 8">
    <name type="scientific">Acidilobus saccharovorans (strain DSM 16705 / JCM 18335 / VKM B-2471 / 345-15)</name>
    <dbReference type="NCBI Taxonomy" id="666510"/>
    <lineage>
        <taxon>Archaea</taxon>
        <taxon>Thermoproteota</taxon>
        <taxon>Thermoprotei</taxon>
        <taxon>Acidilobales</taxon>
        <taxon>Acidilobaceae</taxon>
        <taxon>Acidilobus</taxon>
    </lineage>
</organism>
<keyword evidence="5" id="KW-0813">Transport</keyword>
<dbReference type="InParanoid" id="D9PZ01"/>
<feature type="transmembrane region" description="Helical" evidence="5">
    <location>
        <begin position="93"/>
        <end position="116"/>
    </location>
</feature>
<dbReference type="OrthoDB" id="312811at2157"/>
<gene>
    <name evidence="7" type="ordered locus">ASAC_1383</name>
</gene>
<evidence type="ECO:0000259" key="6">
    <source>
        <dbReference type="PROSITE" id="PS50928"/>
    </source>
</evidence>
<dbReference type="HOGENOM" id="CLU_028518_8_0_2"/>
<comment type="subcellular location">
    <subcellularLocation>
        <location evidence="5">Cell membrane</location>
        <topology evidence="5">Multi-pass membrane protein</topology>
    </subcellularLocation>
    <subcellularLocation>
        <location evidence="1">Membrane</location>
        <topology evidence="1">Multi-pass membrane protein</topology>
    </subcellularLocation>
</comment>
<evidence type="ECO:0000256" key="5">
    <source>
        <dbReference type="RuleBase" id="RU363032"/>
    </source>
</evidence>
<comment type="similarity">
    <text evidence="5">Belongs to the binding-protein-dependent transport system permease family.</text>
</comment>
<reference evidence="7 8" key="1">
    <citation type="journal article" date="2010" name="Appl. Environ. Microbiol.">
        <title>The genome sequence of the crenarchaeon Acidilobus saccharovorans supports a new order, Acidilobales, and suggests an important ecological role in terrestrial acidic hot springs.</title>
        <authorList>
            <person name="Mardanov A.V."/>
            <person name="Svetlitchnyi V.A."/>
            <person name="Beletsky A.V."/>
            <person name="Prokofeva M.I."/>
            <person name="Bonch-Osmolovskaya E.A."/>
            <person name="Ravin N.V."/>
            <person name="Skryabin K.G."/>
        </authorList>
    </citation>
    <scope>NUCLEOTIDE SEQUENCE [LARGE SCALE GENOMIC DNA]</scope>
    <source>
        <strain evidence="8">DSM 16705 / JCM 18335 / VKM B-2471 / 345-15</strain>
    </source>
</reference>
<feature type="transmembrane region" description="Helical" evidence="5">
    <location>
        <begin position="267"/>
        <end position="288"/>
    </location>
</feature>
<dbReference type="InterPro" id="IPR035906">
    <property type="entry name" value="MetI-like_sf"/>
</dbReference>
<dbReference type="Gene3D" id="1.10.3720.10">
    <property type="entry name" value="MetI-like"/>
    <property type="match status" value="1"/>
</dbReference>
<dbReference type="GO" id="GO:0005886">
    <property type="term" value="C:plasma membrane"/>
    <property type="evidence" value="ECO:0007669"/>
    <property type="project" value="UniProtKB-SubCell"/>
</dbReference>
<dbReference type="FunCoup" id="D9PZ01">
    <property type="interactions" value="22"/>
</dbReference>
<keyword evidence="4 5" id="KW-0472">Membrane</keyword>
<dbReference type="GO" id="GO:0055085">
    <property type="term" value="P:transmembrane transport"/>
    <property type="evidence" value="ECO:0007669"/>
    <property type="project" value="InterPro"/>
</dbReference>
<protein>
    <submittedName>
        <fullName evidence="7">Sugar ABC transporter, permease protein</fullName>
    </submittedName>
</protein>
<evidence type="ECO:0000256" key="4">
    <source>
        <dbReference type="ARBA" id="ARBA00023136"/>
    </source>
</evidence>
<dbReference type="KEGG" id="asc:ASAC_1383"/>
<proteinExistence type="inferred from homology"/>
<sequence length="295" mass="31928">MSRRIPRPKVEVQSIRNSLLWSLLRERFFLGGVIVLLIVVVPALLAGVIAPYKDYLAPVGPLNSPPSAKYLLGTTGFGQDVFSQLLFGTQHTLFVATVAAVLATLIGLAIGIIAGFMGGIPDAVLNFLTNTFLVIPTFTILLLIASIVHHPGLQLEAVIIGAFSWPWGARAYRSFALNMRSRDYVTVARLNGMGGLSIALTEIMPQMLPYIAIMLVMTLNGALMADVGLDAIGLGPGNTITLGLMIGYAWGWGALVYNWWWWWMPPVVVIILVATSLTAIAIGMDRVFNPRLRGA</sequence>
<dbReference type="STRING" id="666510.ASAC_1383"/>
<dbReference type="PANTHER" id="PTHR42729">
    <property type="entry name" value="OLIGO/DIPEPTIDE TRANSPORT, PERMEASE PROTEIN (DPPC-2)"/>
    <property type="match status" value="1"/>
</dbReference>
<dbReference type="GeneID" id="9499640"/>
<accession>D9PZ01</accession>
<feature type="transmembrane region" description="Helical" evidence="5">
    <location>
        <begin position="123"/>
        <end position="147"/>
    </location>
</feature>
<dbReference type="SUPFAM" id="SSF161098">
    <property type="entry name" value="MetI-like"/>
    <property type="match status" value="1"/>
</dbReference>
<evidence type="ECO:0000313" key="8">
    <source>
        <dbReference type="Proteomes" id="UP000000346"/>
    </source>
</evidence>
<dbReference type="eggNOG" id="arCOG00748">
    <property type="taxonomic scope" value="Archaea"/>
</dbReference>
<dbReference type="PROSITE" id="PS50928">
    <property type="entry name" value="ABC_TM1"/>
    <property type="match status" value="1"/>
</dbReference>
<dbReference type="EMBL" id="CP001742">
    <property type="protein sequence ID" value="ADL19788.1"/>
    <property type="molecule type" value="Genomic_DNA"/>
</dbReference>
<keyword evidence="3 5" id="KW-1133">Transmembrane helix</keyword>
<feature type="domain" description="ABC transmembrane type-1" evidence="6">
    <location>
        <begin position="89"/>
        <end position="281"/>
    </location>
</feature>
<dbReference type="InterPro" id="IPR000515">
    <property type="entry name" value="MetI-like"/>
</dbReference>
<dbReference type="RefSeq" id="WP_013267300.1">
    <property type="nucleotide sequence ID" value="NC_014374.1"/>
</dbReference>
<feature type="transmembrane region" description="Helical" evidence="5">
    <location>
        <begin position="241"/>
        <end position="261"/>
    </location>
</feature>
<dbReference type="Proteomes" id="UP000000346">
    <property type="component" value="Chromosome"/>
</dbReference>
<dbReference type="Pfam" id="PF00528">
    <property type="entry name" value="BPD_transp_1"/>
    <property type="match status" value="1"/>
</dbReference>
<keyword evidence="2 5" id="KW-0812">Transmembrane</keyword>
<feature type="transmembrane region" description="Helical" evidence="5">
    <location>
        <begin position="28"/>
        <end position="52"/>
    </location>
</feature>
<dbReference type="CDD" id="cd06261">
    <property type="entry name" value="TM_PBP2"/>
    <property type="match status" value="1"/>
</dbReference>
<evidence type="ECO:0000256" key="3">
    <source>
        <dbReference type="ARBA" id="ARBA00022989"/>
    </source>
</evidence>
<dbReference type="AlphaFoldDB" id="D9PZ01"/>
<evidence type="ECO:0000256" key="2">
    <source>
        <dbReference type="ARBA" id="ARBA00022692"/>
    </source>
</evidence>
<evidence type="ECO:0000256" key="1">
    <source>
        <dbReference type="ARBA" id="ARBA00004141"/>
    </source>
</evidence>
<dbReference type="PANTHER" id="PTHR42729:SF1">
    <property type="entry name" value="OLIGO_DIPEPTIDE TRANSPORT, PERMEASE PROTEIN (DPPC-2)"/>
    <property type="match status" value="1"/>
</dbReference>
<keyword evidence="8" id="KW-1185">Reference proteome</keyword>
<feature type="transmembrane region" description="Helical" evidence="5">
    <location>
        <begin position="207"/>
        <end position="229"/>
    </location>
</feature>
<name>D9PZ01_ACIS3</name>